<dbReference type="GO" id="GO:0032259">
    <property type="term" value="P:methylation"/>
    <property type="evidence" value="ECO:0007669"/>
    <property type="project" value="UniProtKB-KW"/>
</dbReference>
<reference evidence="6 7" key="1">
    <citation type="submission" date="2019-03" db="EMBL/GenBank/DDBJ databases">
        <title>Genomic Encyclopedia of Type Strains, Phase IV (KMG-IV): sequencing the most valuable type-strain genomes for metagenomic binning, comparative biology and taxonomic classification.</title>
        <authorList>
            <person name="Goeker M."/>
        </authorList>
    </citation>
    <scope>NUCLEOTIDE SEQUENCE [LARGE SCALE GENOMIC DNA]</scope>
    <source>
        <strain evidence="6 7">DSM 18792</strain>
    </source>
</reference>
<dbReference type="CDD" id="cd02440">
    <property type="entry name" value="AdoMet_MTases"/>
    <property type="match status" value="1"/>
</dbReference>
<dbReference type="EMBL" id="SLUP01000005">
    <property type="protein sequence ID" value="TCL65380.1"/>
    <property type="molecule type" value="Genomic_DNA"/>
</dbReference>
<evidence type="ECO:0000256" key="2">
    <source>
        <dbReference type="ARBA" id="ARBA00022603"/>
    </source>
</evidence>
<organism evidence="6 7">
    <name type="scientific">Mariniflexile fucanivorans</name>
    <dbReference type="NCBI Taxonomy" id="264023"/>
    <lineage>
        <taxon>Bacteria</taxon>
        <taxon>Pseudomonadati</taxon>
        <taxon>Bacteroidota</taxon>
        <taxon>Flavobacteriia</taxon>
        <taxon>Flavobacteriales</taxon>
        <taxon>Flavobacteriaceae</taxon>
        <taxon>Mariniflexile</taxon>
    </lineage>
</organism>
<dbReference type="InterPro" id="IPR025714">
    <property type="entry name" value="Methyltranfer_dom"/>
</dbReference>
<comment type="pathway">
    <text evidence="1">Lipid metabolism.</text>
</comment>
<sequence>MSFYQQIAPYYHHIFKINVNQIDFIKSKIPDFDSHIIDVGCGIGTLSFELNPYYKNVLGIDMDTEMIQAALSKTKNNSNAIEFQQISMLELNTLHDKNSVDGIICFGNTLVHLNSLDDVAYFLRQAKAVLKVNGKLLMQIVNYDKVLSKNIKQLPLIENEDIIFERHYCYRKLENKIDFNTRLTVKSTEDIIENSIELLPLLKEELRGLLQKAGFNFCNYYGNFNQEAYTMDSPALIVEAW</sequence>
<evidence type="ECO:0000313" key="6">
    <source>
        <dbReference type="EMBL" id="TCL65380.1"/>
    </source>
</evidence>
<dbReference type="AlphaFoldDB" id="A0A4R1RHZ7"/>
<comment type="caution">
    <text evidence="6">The sequence shown here is derived from an EMBL/GenBank/DDBJ whole genome shotgun (WGS) entry which is preliminary data.</text>
</comment>
<dbReference type="SUPFAM" id="SSF53335">
    <property type="entry name" value="S-adenosyl-L-methionine-dependent methyltransferases"/>
    <property type="match status" value="1"/>
</dbReference>
<keyword evidence="2 6" id="KW-0489">Methyltransferase</keyword>
<dbReference type="RefSeq" id="WP_132217805.1">
    <property type="nucleotide sequence ID" value="NZ_OX156936.1"/>
</dbReference>
<evidence type="ECO:0000313" key="7">
    <source>
        <dbReference type="Proteomes" id="UP000295455"/>
    </source>
</evidence>
<evidence type="ECO:0000259" key="5">
    <source>
        <dbReference type="Pfam" id="PF13847"/>
    </source>
</evidence>
<name>A0A4R1RHZ7_9FLAO</name>
<evidence type="ECO:0000256" key="3">
    <source>
        <dbReference type="ARBA" id="ARBA00022679"/>
    </source>
</evidence>
<dbReference type="Proteomes" id="UP000295455">
    <property type="component" value="Unassembled WGS sequence"/>
</dbReference>
<proteinExistence type="predicted"/>
<dbReference type="PANTHER" id="PTHR44307:SF2">
    <property type="entry name" value="PHOSPHOETHANOLAMINE METHYLTRANSFERASE ISOFORM X1"/>
    <property type="match status" value="1"/>
</dbReference>
<accession>A0A4R1RHZ7</accession>
<dbReference type="Gene3D" id="2.20.25.110">
    <property type="entry name" value="S-adenosyl-L-methionine-dependent methyltransferases"/>
    <property type="match status" value="1"/>
</dbReference>
<feature type="domain" description="Methyltransferase" evidence="5">
    <location>
        <begin position="34"/>
        <end position="155"/>
    </location>
</feature>
<keyword evidence="7" id="KW-1185">Reference proteome</keyword>
<dbReference type="InterPro" id="IPR029063">
    <property type="entry name" value="SAM-dependent_MTases_sf"/>
</dbReference>
<dbReference type="PANTHER" id="PTHR44307">
    <property type="entry name" value="PHOSPHOETHANOLAMINE METHYLTRANSFERASE"/>
    <property type="match status" value="1"/>
</dbReference>
<evidence type="ECO:0000256" key="1">
    <source>
        <dbReference type="ARBA" id="ARBA00005189"/>
    </source>
</evidence>
<dbReference type="OrthoDB" id="9789123at2"/>
<protein>
    <submittedName>
        <fullName evidence="6">Methyltransferase family protein</fullName>
    </submittedName>
</protein>
<keyword evidence="3 6" id="KW-0808">Transferase</keyword>
<comment type="pathway">
    <text evidence="4">Phospholipid metabolism.</text>
</comment>
<dbReference type="Gene3D" id="3.40.50.150">
    <property type="entry name" value="Vaccinia Virus protein VP39"/>
    <property type="match status" value="1"/>
</dbReference>
<dbReference type="GO" id="GO:0008168">
    <property type="term" value="F:methyltransferase activity"/>
    <property type="evidence" value="ECO:0007669"/>
    <property type="project" value="UniProtKB-KW"/>
</dbReference>
<gene>
    <name evidence="6" type="ORF">EV196_10534</name>
</gene>
<dbReference type="Pfam" id="PF13847">
    <property type="entry name" value="Methyltransf_31"/>
    <property type="match status" value="1"/>
</dbReference>
<evidence type="ECO:0000256" key="4">
    <source>
        <dbReference type="ARBA" id="ARBA00025707"/>
    </source>
</evidence>